<dbReference type="PROSITE" id="PS50987">
    <property type="entry name" value="HTH_ARSR_2"/>
    <property type="match status" value="1"/>
</dbReference>
<comment type="caution">
    <text evidence="5">The sequence shown here is derived from an EMBL/GenBank/DDBJ whole genome shotgun (WGS) entry which is preliminary data.</text>
</comment>
<dbReference type="InterPro" id="IPR011991">
    <property type="entry name" value="ArsR-like_HTH"/>
</dbReference>
<dbReference type="InterPro" id="IPR036388">
    <property type="entry name" value="WH-like_DNA-bd_sf"/>
</dbReference>
<evidence type="ECO:0000313" key="5">
    <source>
        <dbReference type="EMBL" id="KIL52799.1"/>
    </source>
</evidence>
<dbReference type="PRINTS" id="PR00778">
    <property type="entry name" value="HTHARSR"/>
</dbReference>
<keyword evidence="1" id="KW-0805">Transcription regulation</keyword>
<dbReference type="Pfam" id="PF01022">
    <property type="entry name" value="HTH_5"/>
    <property type="match status" value="1"/>
</dbReference>
<accession>A0A0C2SFU3</accession>
<keyword evidence="3" id="KW-0804">Transcription</keyword>
<dbReference type="Proteomes" id="UP000031972">
    <property type="component" value="Unassembled WGS sequence"/>
</dbReference>
<evidence type="ECO:0000256" key="1">
    <source>
        <dbReference type="ARBA" id="ARBA00023015"/>
    </source>
</evidence>
<gene>
    <name evidence="5" type="ORF">KR50_01280</name>
</gene>
<dbReference type="PANTHER" id="PTHR33154">
    <property type="entry name" value="TRANSCRIPTIONAL REGULATOR, ARSR FAMILY"/>
    <property type="match status" value="1"/>
</dbReference>
<dbReference type="InterPro" id="IPR051081">
    <property type="entry name" value="HTH_MetalResp_TranReg"/>
</dbReference>
<evidence type="ECO:0000259" key="4">
    <source>
        <dbReference type="PROSITE" id="PS50987"/>
    </source>
</evidence>
<protein>
    <recommendedName>
        <fullName evidence="4">HTH arsR-type domain-containing protein</fullName>
    </recommendedName>
</protein>
<dbReference type="SUPFAM" id="SSF46785">
    <property type="entry name" value="Winged helix' DNA-binding domain"/>
    <property type="match status" value="1"/>
</dbReference>
<dbReference type="PATRIC" id="fig|220754.4.peg.131"/>
<feature type="domain" description="HTH arsR-type" evidence="4">
    <location>
        <begin position="23"/>
        <end position="118"/>
    </location>
</feature>
<dbReference type="GO" id="GO:0003677">
    <property type="term" value="F:DNA binding"/>
    <property type="evidence" value="ECO:0007669"/>
    <property type="project" value="UniProtKB-KW"/>
</dbReference>
<dbReference type="InterPro" id="IPR001845">
    <property type="entry name" value="HTH_ArsR_DNA-bd_dom"/>
</dbReference>
<evidence type="ECO:0000313" key="6">
    <source>
        <dbReference type="Proteomes" id="UP000031972"/>
    </source>
</evidence>
<dbReference type="NCBIfam" id="NF033788">
    <property type="entry name" value="HTH_metalloreg"/>
    <property type="match status" value="1"/>
</dbReference>
<dbReference type="Gene3D" id="1.10.10.10">
    <property type="entry name" value="Winged helix-like DNA-binding domain superfamily/Winged helix DNA-binding domain"/>
    <property type="match status" value="1"/>
</dbReference>
<dbReference type="PANTHER" id="PTHR33154:SF18">
    <property type="entry name" value="ARSENICAL RESISTANCE OPERON REPRESSOR"/>
    <property type="match status" value="1"/>
</dbReference>
<keyword evidence="6" id="KW-1185">Reference proteome</keyword>
<organism evidence="5 6">
    <name type="scientific">Jeotgalibacillus campisalis</name>
    <dbReference type="NCBI Taxonomy" id="220754"/>
    <lineage>
        <taxon>Bacteria</taxon>
        <taxon>Bacillati</taxon>
        <taxon>Bacillota</taxon>
        <taxon>Bacilli</taxon>
        <taxon>Bacillales</taxon>
        <taxon>Caryophanaceae</taxon>
        <taxon>Jeotgalibacillus</taxon>
    </lineage>
</organism>
<reference evidence="5 6" key="1">
    <citation type="submission" date="2015-01" db="EMBL/GenBank/DDBJ databases">
        <title>Jeotgalibacillus campisalis genome sequencing.</title>
        <authorList>
            <person name="Goh K.M."/>
            <person name="Chan K.-G."/>
            <person name="Yaakop A.S."/>
            <person name="Ee R."/>
            <person name="Gan H.M."/>
            <person name="Chan C.S."/>
        </authorList>
    </citation>
    <scope>NUCLEOTIDE SEQUENCE [LARGE SCALE GENOMIC DNA]</scope>
    <source>
        <strain evidence="5 6">SF-57</strain>
    </source>
</reference>
<dbReference type="SMART" id="SM00418">
    <property type="entry name" value="HTH_ARSR"/>
    <property type="match status" value="1"/>
</dbReference>
<sequence>MYISNKIDLKGGKELIRDSVLKPDAATFQLFEKKFKALADEKRLYILHLVQKHDSVCVCDLAEMIDMPQSKLSYHLKQLLDAQFVTVEKKGTWNYYSINDEELNGVLSDQLCCLFRNEDKC</sequence>
<dbReference type="OrthoDB" id="9794330at2"/>
<dbReference type="GO" id="GO:0003700">
    <property type="term" value="F:DNA-binding transcription factor activity"/>
    <property type="evidence" value="ECO:0007669"/>
    <property type="project" value="InterPro"/>
</dbReference>
<dbReference type="EMBL" id="JXRR01000001">
    <property type="protein sequence ID" value="KIL52799.1"/>
    <property type="molecule type" value="Genomic_DNA"/>
</dbReference>
<dbReference type="AlphaFoldDB" id="A0A0C2SFU3"/>
<evidence type="ECO:0000256" key="2">
    <source>
        <dbReference type="ARBA" id="ARBA00023125"/>
    </source>
</evidence>
<keyword evidence="2" id="KW-0238">DNA-binding</keyword>
<name>A0A0C2SFU3_9BACL</name>
<proteinExistence type="predicted"/>
<evidence type="ECO:0000256" key="3">
    <source>
        <dbReference type="ARBA" id="ARBA00023163"/>
    </source>
</evidence>
<dbReference type="CDD" id="cd00090">
    <property type="entry name" value="HTH_ARSR"/>
    <property type="match status" value="1"/>
</dbReference>
<dbReference type="InterPro" id="IPR036390">
    <property type="entry name" value="WH_DNA-bd_sf"/>
</dbReference>